<keyword evidence="4" id="KW-1185">Reference proteome</keyword>
<organism evidence="3 4">
    <name type="scientific">Dichanthelium oligosanthes</name>
    <dbReference type="NCBI Taxonomy" id="888268"/>
    <lineage>
        <taxon>Eukaryota</taxon>
        <taxon>Viridiplantae</taxon>
        <taxon>Streptophyta</taxon>
        <taxon>Embryophyta</taxon>
        <taxon>Tracheophyta</taxon>
        <taxon>Spermatophyta</taxon>
        <taxon>Magnoliopsida</taxon>
        <taxon>Liliopsida</taxon>
        <taxon>Poales</taxon>
        <taxon>Poaceae</taxon>
        <taxon>PACMAD clade</taxon>
        <taxon>Panicoideae</taxon>
        <taxon>Panicodae</taxon>
        <taxon>Paniceae</taxon>
        <taxon>Dichantheliinae</taxon>
        <taxon>Dichanthelium</taxon>
    </lineage>
</organism>
<dbReference type="CDD" id="cd22160">
    <property type="entry name" value="F-box_AtFBL13-like"/>
    <property type="match status" value="1"/>
</dbReference>
<dbReference type="InterPro" id="IPR053781">
    <property type="entry name" value="F-box_AtFBL13-like"/>
</dbReference>
<dbReference type="OrthoDB" id="662529at2759"/>
<gene>
    <name evidence="3" type="ORF">BAE44_0018561</name>
</gene>
<name>A0A1E5V5I4_9POAL</name>
<protein>
    <recommendedName>
        <fullName evidence="2">F-box domain-containing protein</fullName>
    </recommendedName>
</protein>
<sequence>MLLAAAVKSKLTPTTPDTTTRAWPTERETPPGADRISDLPDELIQAILACLPSTAAAARTSVLSRRWRRVWNCVPALSFCVEQQRPLGAHSSTADAVDAALDAFSASATLDRLSIDVVAGPSPASRVAPWLRFASLRLAGELRLSLAGGARKQIIAMMGPFFMAQMIPIGKGTKQLELSACERTTRIDLERINFTLCLPTSGAFAALRILRINVAKQVLGDIGHLVSTQCPRLRELEMCDVTTVAANLSITSVSLENLVLRRVNFGKKGQIDVAAPRLYYLALDSCGDRSAAATITTAMLAELIWNHAYDPSRHSLVGADRQIYRLVTTYGSNAALLGRFDAVDELCLPLSMPSKAKGYKKFLQDMDKIPKTKVLEVKGLSTKRHLEPTMLHLLRKHSRLTKIKIDLFPANSVRPDQFSQDFVS</sequence>
<dbReference type="PANTHER" id="PTHR34709">
    <property type="entry name" value="OS10G0396666 PROTEIN"/>
    <property type="match status" value="1"/>
</dbReference>
<feature type="region of interest" description="Disordered" evidence="1">
    <location>
        <begin position="1"/>
        <end position="33"/>
    </location>
</feature>
<dbReference type="InterPro" id="IPR001810">
    <property type="entry name" value="F-box_dom"/>
</dbReference>
<dbReference type="Pfam" id="PF00646">
    <property type="entry name" value="F-box"/>
    <property type="match status" value="1"/>
</dbReference>
<dbReference type="STRING" id="888268.A0A1E5V5I4"/>
<dbReference type="SUPFAM" id="SSF81383">
    <property type="entry name" value="F-box domain"/>
    <property type="match status" value="1"/>
</dbReference>
<dbReference type="InterPro" id="IPR055312">
    <property type="entry name" value="FBL15-like"/>
</dbReference>
<dbReference type="Proteomes" id="UP000095767">
    <property type="component" value="Unassembled WGS sequence"/>
</dbReference>
<feature type="compositionally biased region" description="Low complexity" evidence="1">
    <location>
        <begin position="12"/>
        <end position="23"/>
    </location>
</feature>
<dbReference type="EMBL" id="LWDX02050744">
    <property type="protein sequence ID" value="OEL20420.1"/>
    <property type="molecule type" value="Genomic_DNA"/>
</dbReference>
<dbReference type="AlphaFoldDB" id="A0A1E5V5I4"/>
<accession>A0A1E5V5I4</accession>
<comment type="caution">
    <text evidence="3">The sequence shown here is derived from an EMBL/GenBank/DDBJ whole genome shotgun (WGS) entry which is preliminary data.</text>
</comment>
<evidence type="ECO:0000256" key="1">
    <source>
        <dbReference type="SAM" id="MobiDB-lite"/>
    </source>
</evidence>
<dbReference type="PANTHER" id="PTHR34709:SF36">
    <property type="entry name" value="FBD DOMAIN-CONTAINING PROTEIN"/>
    <property type="match status" value="1"/>
</dbReference>
<evidence type="ECO:0000259" key="2">
    <source>
        <dbReference type="Pfam" id="PF00646"/>
    </source>
</evidence>
<dbReference type="InterPro" id="IPR036047">
    <property type="entry name" value="F-box-like_dom_sf"/>
</dbReference>
<evidence type="ECO:0000313" key="4">
    <source>
        <dbReference type="Proteomes" id="UP000095767"/>
    </source>
</evidence>
<evidence type="ECO:0000313" key="3">
    <source>
        <dbReference type="EMBL" id="OEL20420.1"/>
    </source>
</evidence>
<feature type="domain" description="F-box" evidence="2">
    <location>
        <begin position="36"/>
        <end position="72"/>
    </location>
</feature>
<reference evidence="3 4" key="1">
    <citation type="submission" date="2016-09" db="EMBL/GenBank/DDBJ databases">
        <title>The draft genome of Dichanthelium oligosanthes: A C3 panicoid grass species.</title>
        <authorList>
            <person name="Studer A.J."/>
            <person name="Schnable J.C."/>
            <person name="Brutnell T.P."/>
        </authorList>
    </citation>
    <scope>NUCLEOTIDE SEQUENCE [LARGE SCALE GENOMIC DNA]</scope>
    <source>
        <strain evidence="4">cv. Kellogg 1175</strain>
        <tissue evidence="3">Leaf</tissue>
    </source>
</reference>
<proteinExistence type="predicted"/>